<feature type="compositionally biased region" description="Basic residues" evidence="1">
    <location>
        <begin position="185"/>
        <end position="199"/>
    </location>
</feature>
<dbReference type="InterPro" id="IPR047204">
    <property type="entry name" value="RMP1_RBD"/>
</dbReference>
<dbReference type="GO" id="GO:0000172">
    <property type="term" value="C:ribonuclease MRP complex"/>
    <property type="evidence" value="ECO:0007669"/>
    <property type="project" value="EnsemblFungi"/>
</dbReference>
<dbReference type="EMBL" id="HE576754">
    <property type="protein sequence ID" value="CCC69302.1"/>
    <property type="molecule type" value="Genomic_DNA"/>
</dbReference>
<evidence type="ECO:0000259" key="3">
    <source>
        <dbReference type="Pfam" id="PF20945"/>
    </source>
</evidence>
<keyword evidence="2" id="KW-1133">Transmembrane helix</keyword>
<keyword evidence="2" id="KW-0812">Transmembrane</keyword>
<dbReference type="Proteomes" id="UP000001640">
    <property type="component" value="Chromosome 3"/>
</dbReference>
<dbReference type="GO" id="GO:0042134">
    <property type="term" value="F:rRNA primary transcript binding"/>
    <property type="evidence" value="ECO:0007669"/>
    <property type="project" value="EnsemblFungi"/>
</dbReference>
<dbReference type="CDD" id="cd22573">
    <property type="entry name" value="RMP1_RBD"/>
    <property type="match status" value="1"/>
</dbReference>
<dbReference type="Pfam" id="PF20945">
    <property type="entry name" value="RMP1"/>
    <property type="match status" value="1"/>
</dbReference>
<dbReference type="FunCoup" id="G0VCU2">
    <property type="interactions" value="93"/>
</dbReference>
<dbReference type="GO" id="GO:0000294">
    <property type="term" value="P:nuclear-transcribed mRNA catabolic process, RNase MRP-dependent"/>
    <property type="evidence" value="ECO:0007669"/>
    <property type="project" value="EnsemblFungi"/>
</dbReference>
<reference evidence="4 5" key="1">
    <citation type="journal article" date="2011" name="Proc. Natl. Acad. Sci. U.S.A.">
        <title>Evolutionary erosion of yeast sex chromosomes by mating-type switching accidents.</title>
        <authorList>
            <person name="Gordon J.L."/>
            <person name="Armisen D."/>
            <person name="Proux-Wera E."/>
            <person name="Oheigeartaigh S.S."/>
            <person name="Byrne K.P."/>
            <person name="Wolfe K.H."/>
        </authorList>
    </citation>
    <scope>NUCLEOTIDE SEQUENCE [LARGE SCALE GENOMIC DNA]</scope>
    <source>
        <strain evidence="5">ATCC 76901 / BCRC 22586 / CBS 4309 / NBRC 1992 / NRRL Y-12630</strain>
    </source>
</reference>
<dbReference type="PANTHER" id="PTHR37792:SF1">
    <property type="entry name" value="RIBONUCLEASE MRP PROTEIN SUBUNIT RMP1"/>
    <property type="match status" value="1"/>
</dbReference>
<evidence type="ECO:0000313" key="4">
    <source>
        <dbReference type="EMBL" id="CCC69302.1"/>
    </source>
</evidence>
<name>G0VCU2_NAUCA</name>
<dbReference type="KEGG" id="ncs:NCAS_0C03120"/>
<dbReference type="GeneID" id="96902885"/>
<dbReference type="OrthoDB" id="5414547at2759"/>
<evidence type="ECO:0000256" key="2">
    <source>
        <dbReference type="SAM" id="Phobius"/>
    </source>
</evidence>
<dbReference type="AlphaFoldDB" id="G0VCU2"/>
<gene>
    <name evidence="4" type="primary">NCAS0C03120</name>
    <name evidence="4" type="ordered locus">NCAS_0C03120</name>
</gene>
<protein>
    <recommendedName>
        <fullName evidence="3">RNase MRP protein 1 RNA binding domain-containing protein</fullName>
    </recommendedName>
</protein>
<proteinExistence type="predicted"/>
<accession>G0VCU2</accession>
<evidence type="ECO:0000256" key="1">
    <source>
        <dbReference type="SAM" id="MobiDB-lite"/>
    </source>
</evidence>
<dbReference type="PANTHER" id="PTHR37792">
    <property type="entry name" value="RIBONUCLEASE MRP PROTEIN SUBUNIT RMP1"/>
    <property type="match status" value="1"/>
</dbReference>
<sequence length="207" mass="24587">MSANNDREVSELCQKLHQEYRLLHLVYHRNKNQHHVAVWWKRFNMLKRNCGSVLELHLQDRGNKSKIRYIKLYHLLHSMIKKQLSKTYYEFNGIIALGQFVTLGVVLIGLLSRIYCLYIKLYRIFEETFKSLGLIAPKNGSRKQEMNRTEKILESMVQEEVGEEVIIEETIIEPRQNEEMEFQSNKKKSKKKEKKKKKKSAIDSIFG</sequence>
<organism evidence="4 5">
    <name type="scientific">Naumovozyma castellii</name>
    <name type="common">Yeast</name>
    <name type="synonym">Saccharomyces castellii</name>
    <dbReference type="NCBI Taxonomy" id="27288"/>
    <lineage>
        <taxon>Eukaryota</taxon>
        <taxon>Fungi</taxon>
        <taxon>Dikarya</taxon>
        <taxon>Ascomycota</taxon>
        <taxon>Saccharomycotina</taxon>
        <taxon>Saccharomycetes</taxon>
        <taxon>Saccharomycetales</taxon>
        <taxon>Saccharomycetaceae</taxon>
        <taxon>Naumovozyma</taxon>
    </lineage>
</organism>
<dbReference type="eggNOG" id="ENOG502S2QW">
    <property type="taxonomic scope" value="Eukaryota"/>
</dbReference>
<dbReference type="InParanoid" id="G0VCU2"/>
<dbReference type="InterPro" id="IPR047205">
    <property type="entry name" value="RMP1"/>
</dbReference>
<keyword evidence="2" id="KW-0472">Membrane</keyword>
<dbReference type="RefSeq" id="XP_003675668.1">
    <property type="nucleotide sequence ID" value="XM_003675620.1"/>
</dbReference>
<feature type="region of interest" description="Disordered" evidence="1">
    <location>
        <begin position="177"/>
        <end position="207"/>
    </location>
</feature>
<feature type="domain" description="RNase MRP protein 1 RNA binding" evidence="3">
    <location>
        <begin position="22"/>
        <end position="113"/>
    </location>
</feature>
<dbReference type="GO" id="GO:0000466">
    <property type="term" value="P:maturation of 5.8S rRNA from tricistronic rRNA transcript (SSU-rRNA, 5.8S rRNA, LSU-rRNA)"/>
    <property type="evidence" value="ECO:0007669"/>
    <property type="project" value="EnsemblFungi"/>
</dbReference>
<dbReference type="OMA" id="VIPRCYI"/>
<keyword evidence="5" id="KW-1185">Reference proteome</keyword>
<reference key="2">
    <citation type="submission" date="2011-08" db="EMBL/GenBank/DDBJ databases">
        <title>Genome sequence of Naumovozyma castellii.</title>
        <authorList>
            <person name="Gordon J.L."/>
            <person name="Armisen D."/>
            <person name="Proux-Wera E."/>
            <person name="OhEigeartaigh S.S."/>
            <person name="Byrne K.P."/>
            <person name="Wolfe K.H."/>
        </authorList>
    </citation>
    <scope>NUCLEOTIDE SEQUENCE</scope>
    <source>
        <strain>Type strain:CBS 4309</strain>
    </source>
</reference>
<feature type="transmembrane region" description="Helical" evidence="2">
    <location>
        <begin position="94"/>
        <end position="116"/>
    </location>
</feature>
<evidence type="ECO:0000313" key="5">
    <source>
        <dbReference type="Proteomes" id="UP000001640"/>
    </source>
</evidence>
<dbReference type="HOGENOM" id="CLU_031977_1_1_1"/>
<dbReference type="STRING" id="1064592.G0VCU2"/>